<protein>
    <recommendedName>
        <fullName evidence="8">Translation factor GUF1 homolog, mitochondrial</fullName>
        <ecNumber evidence="8">3.6.5.n1</ecNumber>
    </recommendedName>
    <alternativeName>
        <fullName evidence="8">Elongation factor 4 homolog</fullName>
        <shortName evidence="8">EF-4</shortName>
    </alternativeName>
    <alternativeName>
        <fullName evidence="8">GTPase GUF1 homolog</fullName>
    </alternativeName>
    <alternativeName>
        <fullName evidence="8">Ribosomal back-translocase</fullName>
    </alternativeName>
</protein>
<dbReference type="Pfam" id="PF00009">
    <property type="entry name" value="GTP_EFTU"/>
    <property type="match status" value="1"/>
</dbReference>
<dbReference type="Pfam" id="PF00679">
    <property type="entry name" value="EFG_C"/>
    <property type="match status" value="1"/>
</dbReference>
<organism evidence="10 11">
    <name type="scientific">Gossypium australe</name>
    <dbReference type="NCBI Taxonomy" id="47621"/>
    <lineage>
        <taxon>Eukaryota</taxon>
        <taxon>Viridiplantae</taxon>
        <taxon>Streptophyta</taxon>
        <taxon>Embryophyta</taxon>
        <taxon>Tracheophyta</taxon>
        <taxon>Spermatophyta</taxon>
        <taxon>Magnoliopsida</taxon>
        <taxon>eudicotyledons</taxon>
        <taxon>Gunneridae</taxon>
        <taxon>Pentapetalae</taxon>
        <taxon>rosids</taxon>
        <taxon>malvids</taxon>
        <taxon>Malvales</taxon>
        <taxon>Malvaceae</taxon>
        <taxon>Malvoideae</taxon>
        <taxon>Gossypium</taxon>
    </lineage>
</organism>
<keyword evidence="4 8" id="KW-0378">Hydrolase</keyword>
<dbReference type="InterPro" id="IPR027417">
    <property type="entry name" value="P-loop_NTPase"/>
</dbReference>
<feature type="binding site" evidence="8">
    <location>
        <begin position="197"/>
        <end position="200"/>
    </location>
    <ligand>
        <name>GTP</name>
        <dbReference type="ChEBI" id="CHEBI:37565"/>
    </ligand>
</feature>
<keyword evidence="8" id="KW-0648">Protein biosynthesis</keyword>
<evidence type="ECO:0000256" key="4">
    <source>
        <dbReference type="ARBA" id="ARBA00022801"/>
    </source>
</evidence>
<dbReference type="OrthoDB" id="1074at2759"/>
<name>A0A5B6UD51_9ROSI</name>
<dbReference type="HAMAP" id="MF_00071">
    <property type="entry name" value="LepA"/>
    <property type="match status" value="1"/>
</dbReference>
<dbReference type="CDD" id="cd16260">
    <property type="entry name" value="EF4_III"/>
    <property type="match status" value="1"/>
</dbReference>
<dbReference type="FunFam" id="3.30.70.870:FF:000004">
    <property type="entry name" value="Translation factor GUF1, mitochondrial"/>
    <property type="match status" value="1"/>
</dbReference>
<feature type="domain" description="Tr-type G" evidence="9">
    <location>
        <begin position="58"/>
        <end position="250"/>
    </location>
</feature>
<proteinExistence type="inferred from homology"/>
<dbReference type="FunFam" id="3.40.50.300:FF:000078">
    <property type="entry name" value="Elongation factor 4"/>
    <property type="match status" value="1"/>
</dbReference>
<dbReference type="InterPro" id="IPR031157">
    <property type="entry name" value="G_TR_CS"/>
</dbReference>
<dbReference type="SUPFAM" id="SSF52540">
    <property type="entry name" value="P-loop containing nucleoside triphosphate hydrolases"/>
    <property type="match status" value="1"/>
</dbReference>
<evidence type="ECO:0000256" key="3">
    <source>
        <dbReference type="ARBA" id="ARBA00022792"/>
    </source>
</evidence>
<keyword evidence="2 8" id="KW-0547">Nucleotide-binding</keyword>
<dbReference type="InterPro" id="IPR006297">
    <property type="entry name" value="EF-4"/>
</dbReference>
<dbReference type="FunFam" id="2.40.30.10:FF:000015">
    <property type="entry name" value="Translation factor GUF1, mitochondrial"/>
    <property type="match status" value="1"/>
</dbReference>
<reference evidence="11" key="1">
    <citation type="journal article" date="2019" name="Plant Biotechnol. J.">
        <title>Genome sequencing of the Australian wild diploid species Gossypium australe highlights disease resistance and delayed gland morphogenesis.</title>
        <authorList>
            <person name="Cai Y."/>
            <person name="Cai X."/>
            <person name="Wang Q."/>
            <person name="Wang P."/>
            <person name="Zhang Y."/>
            <person name="Cai C."/>
            <person name="Xu Y."/>
            <person name="Wang K."/>
            <person name="Zhou Z."/>
            <person name="Wang C."/>
            <person name="Geng S."/>
            <person name="Li B."/>
            <person name="Dong Q."/>
            <person name="Hou Y."/>
            <person name="Wang H."/>
            <person name="Ai P."/>
            <person name="Liu Z."/>
            <person name="Yi F."/>
            <person name="Sun M."/>
            <person name="An G."/>
            <person name="Cheng J."/>
            <person name="Zhang Y."/>
            <person name="Shi Q."/>
            <person name="Xie Y."/>
            <person name="Shi X."/>
            <person name="Chang Y."/>
            <person name="Huang F."/>
            <person name="Chen Y."/>
            <person name="Hong S."/>
            <person name="Mi L."/>
            <person name="Sun Q."/>
            <person name="Zhang L."/>
            <person name="Zhou B."/>
            <person name="Peng R."/>
            <person name="Zhang X."/>
            <person name="Liu F."/>
        </authorList>
    </citation>
    <scope>NUCLEOTIDE SEQUENCE [LARGE SCALE GENOMIC DNA]</scope>
    <source>
        <strain evidence="11">cv. PA1801</strain>
    </source>
</reference>
<dbReference type="FunFam" id="3.30.70.240:FF:000007">
    <property type="entry name" value="Translation factor GUF1, mitochondrial"/>
    <property type="match status" value="1"/>
</dbReference>
<keyword evidence="7 8" id="KW-0472">Membrane</keyword>
<dbReference type="GO" id="GO:0006412">
    <property type="term" value="P:translation"/>
    <property type="evidence" value="ECO:0007669"/>
    <property type="project" value="UniProtKB-KW"/>
</dbReference>
<dbReference type="PROSITE" id="PS00301">
    <property type="entry name" value="G_TR_1"/>
    <property type="match status" value="1"/>
</dbReference>
<dbReference type="InterPro" id="IPR035647">
    <property type="entry name" value="EFG_III/V"/>
</dbReference>
<dbReference type="Gene3D" id="2.40.30.10">
    <property type="entry name" value="Translation factors"/>
    <property type="match status" value="1"/>
</dbReference>
<dbReference type="FunFam" id="3.30.70.2570:FF:000001">
    <property type="entry name" value="Translation factor GUF1, mitochondrial"/>
    <property type="match status" value="1"/>
</dbReference>
<dbReference type="InterPro" id="IPR013842">
    <property type="entry name" value="LepA_CTD"/>
</dbReference>
<dbReference type="InterPro" id="IPR009000">
    <property type="entry name" value="Transl_B-barrel_sf"/>
</dbReference>
<dbReference type="Gene3D" id="3.30.70.240">
    <property type="match status" value="1"/>
</dbReference>
<dbReference type="EMBL" id="SMMG02000012">
    <property type="protein sequence ID" value="KAA3455990.1"/>
    <property type="molecule type" value="Genomic_DNA"/>
</dbReference>
<dbReference type="CDD" id="cd01890">
    <property type="entry name" value="LepA"/>
    <property type="match status" value="1"/>
</dbReference>
<comment type="similarity">
    <text evidence="1">Belongs to the TRAFAC class translation factor GTPase superfamily. Classic translation factor GTPase family. LepA subfamily.</text>
</comment>
<feature type="binding site" evidence="8">
    <location>
        <begin position="143"/>
        <end position="147"/>
    </location>
    <ligand>
        <name>GTP</name>
        <dbReference type="ChEBI" id="CHEBI:37565"/>
    </ligand>
</feature>
<dbReference type="PROSITE" id="PS51722">
    <property type="entry name" value="G_TR_2"/>
    <property type="match status" value="1"/>
</dbReference>
<comment type="catalytic activity">
    <reaction evidence="8">
        <text>GTP + H2O = GDP + phosphate + H(+)</text>
        <dbReference type="Rhea" id="RHEA:19669"/>
        <dbReference type="ChEBI" id="CHEBI:15377"/>
        <dbReference type="ChEBI" id="CHEBI:15378"/>
        <dbReference type="ChEBI" id="CHEBI:37565"/>
        <dbReference type="ChEBI" id="CHEBI:43474"/>
        <dbReference type="ChEBI" id="CHEBI:58189"/>
        <dbReference type="EC" id="3.6.5.n1"/>
    </reaction>
</comment>
<evidence type="ECO:0000256" key="6">
    <source>
        <dbReference type="ARBA" id="ARBA00023134"/>
    </source>
</evidence>
<dbReference type="GO" id="GO:0005525">
    <property type="term" value="F:GTP binding"/>
    <property type="evidence" value="ECO:0007669"/>
    <property type="project" value="UniProtKB-UniRule"/>
</dbReference>
<dbReference type="Pfam" id="PF06421">
    <property type="entry name" value="LepA_C"/>
    <property type="match status" value="1"/>
</dbReference>
<keyword evidence="3 8" id="KW-0999">Mitochondrion inner membrane</keyword>
<evidence type="ECO:0000256" key="7">
    <source>
        <dbReference type="ARBA" id="ARBA00023136"/>
    </source>
</evidence>
<evidence type="ECO:0000313" key="11">
    <source>
        <dbReference type="Proteomes" id="UP000325315"/>
    </source>
</evidence>
<dbReference type="SUPFAM" id="SSF54980">
    <property type="entry name" value="EF-G C-terminal domain-like"/>
    <property type="match status" value="2"/>
</dbReference>
<dbReference type="InterPro" id="IPR004161">
    <property type="entry name" value="EFTu-like_2"/>
</dbReference>
<dbReference type="GO" id="GO:0003924">
    <property type="term" value="F:GTPase activity"/>
    <property type="evidence" value="ECO:0007669"/>
    <property type="project" value="UniProtKB-UniRule"/>
</dbReference>
<keyword evidence="6 8" id="KW-0342">GTP-binding</keyword>
<keyword evidence="5 8" id="KW-0496">Mitochondrion</keyword>
<comment type="subcellular location">
    <subcellularLocation>
        <location evidence="8">Mitochondrion inner membrane</location>
        <topology evidence="8">Peripheral membrane protein</topology>
        <orientation evidence="8">Matrix side</orientation>
    </subcellularLocation>
</comment>
<dbReference type="Gene3D" id="3.40.50.300">
    <property type="entry name" value="P-loop containing nucleotide triphosphate hydrolases"/>
    <property type="match status" value="1"/>
</dbReference>
<evidence type="ECO:0000256" key="2">
    <source>
        <dbReference type="ARBA" id="ARBA00022741"/>
    </source>
</evidence>
<evidence type="ECO:0000259" key="9">
    <source>
        <dbReference type="PROSITE" id="PS51722"/>
    </source>
</evidence>
<comment type="function">
    <text evidence="8">Promotes mitochondrial protein synthesis. May act as a fidelity factor of the translation reaction, by catalyzing a one-codon backward translocation of tRNAs on improperly translocated ribosomes. Binds to mitochondrial ribosomes in a GTP-dependent manner.</text>
</comment>
<dbReference type="InterPro" id="IPR000640">
    <property type="entry name" value="EFG_V-like"/>
</dbReference>
<evidence type="ECO:0000313" key="10">
    <source>
        <dbReference type="EMBL" id="KAA3455990.1"/>
    </source>
</evidence>
<evidence type="ECO:0000256" key="1">
    <source>
        <dbReference type="ARBA" id="ARBA00005454"/>
    </source>
</evidence>
<keyword evidence="11" id="KW-1185">Reference proteome</keyword>
<dbReference type="GO" id="GO:0097177">
    <property type="term" value="F:mitochondrial ribosome binding"/>
    <property type="evidence" value="ECO:0007669"/>
    <property type="project" value="TreeGrafter"/>
</dbReference>
<evidence type="ECO:0000256" key="8">
    <source>
        <dbReference type="HAMAP-Rule" id="MF_03137"/>
    </source>
</evidence>
<dbReference type="Gene3D" id="3.30.70.2570">
    <property type="entry name" value="Elongation factor 4, C-terminal domain"/>
    <property type="match status" value="1"/>
</dbReference>
<dbReference type="AlphaFoldDB" id="A0A5B6UD51"/>
<dbReference type="Gene3D" id="3.30.70.870">
    <property type="entry name" value="Elongation Factor G (Translational Gtpase), domain 3"/>
    <property type="match status" value="1"/>
</dbReference>
<dbReference type="PANTHER" id="PTHR43512">
    <property type="entry name" value="TRANSLATION FACTOR GUF1-RELATED"/>
    <property type="match status" value="1"/>
</dbReference>
<dbReference type="SUPFAM" id="SSF50447">
    <property type="entry name" value="Translation proteins"/>
    <property type="match status" value="1"/>
</dbReference>
<dbReference type="PRINTS" id="PR00315">
    <property type="entry name" value="ELONGATNFCT"/>
</dbReference>
<comment type="caution">
    <text evidence="10">The sequence shown here is derived from an EMBL/GenBank/DDBJ whole genome shotgun (WGS) entry which is preliminary data.</text>
</comment>
<dbReference type="PANTHER" id="PTHR43512:SF7">
    <property type="entry name" value="TRANSLATION FACTOR GUF1, MITOCHONDRIAL"/>
    <property type="match status" value="1"/>
</dbReference>
<gene>
    <name evidence="10" type="primary">guf1</name>
    <name evidence="10" type="ORF">EPI10_018952</name>
</gene>
<evidence type="ECO:0000256" key="5">
    <source>
        <dbReference type="ARBA" id="ARBA00023128"/>
    </source>
</evidence>
<accession>A0A5B6UD51</accession>
<dbReference type="InterPro" id="IPR038363">
    <property type="entry name" value="LepA_C_sf"/>
</dbReference>
<dbReference type="Pfam" id="PF03144">
    <property type="entry name" value="GTP_EFTU_D2"/>
    <property type="match status" value="1"/>
</dbReference>
<feature type="binding site" evidence="8">
    <location>
        <begin position="67"/>
        <end position="74"/>
    </location>
    <ligand>
        <name>GTP</name>
        <dbReference type="ChEBI" id="CHEBI:37565"/>
    </ligand>
</feature>
<dbReference type="CDD" id="cd03699">
    <property type="entry name" value="EF4_II"/>
    <property type="match status" value="1"/>
</dbReference>
<dbReference type="NCBIfam" id="TIGR00231">
    <property type="entry name" value="small_GTP"/>
    <property type="match status" value="1"/>
</dbReference>
<comment type="similarity">
    <text evidence="8">Belongs to the GTP-binding elongation factor family. LepA subfamily.</text>
</comment>
<dbReference type="InterPro" id="IPR005225">
    <property type="entry name" value="Small_GTP-bd"/>
</dbReference>
<dbReference type="EC" id="3.6.5.n1" evidence="8"/>
<dbReference type="Proteomes" id="UP000325315">
    <property type="component" value="Unassembled WGS sequence"/>
</dbReference>
<sequence length="646" mass="71788">MGSLFRASKTLKPRKYLSPFYSMNNPFDAFGLSQRYCSHSRQNSKESAPIDLSRYPIEKIRNFSIIAHVDHGKSTLADRLLELTGTIKRGHGQPQYLDKLQVERERGITVKAQTATMFHKYKLHGCNDGNIDEPSTFLLNLIDTPGHVDFSYEVSRSLAACQGALLVVDAAQGVQAQTVANFYLAFESNLTIIPVINKIDQPTADPDRVKAQLKSMFDLDPSDALLTSAKTGQGLEHVLPAVIERIPPPPGSSSSPLRMLLLDSYYDEYKGVICHVAVVDGALRKGDKISSAATGQTYEVLDIGIMHPELTPTGVLLSGQVGYVVTGMRSTKEARIGDTLYHTRTTVEPLPGFKPAKHMVFSGLYPADGSDFDALNHAIERLTCNDASVSITKESSTALGLGFRCGFLGLLHMDVFHQRLEQEHEAHVISTVPTVPYIFEYSDGSKVEVQNPAALSSDPKKRVTACWEPTVIATIIIPSEYVGPVITLCSERRGQQLEYSFIDSQRAFMKYRLPLREIVVDFYNEYQQSDLVKLDILLNGKPVDAMATIVHSLKAQRVGRELVDKLKKFIDRQMFEIIIQAAIGSKVIARETISAMRKNVLAKCYGGDVTRKRKLLEKQKEGKKRMKRVGSVDIPQEAFHQLLKVS</sequence>
<dbReference type="GO" id="GO:0045727">
    <property type="term" value="P:positive regulation of translation"/>
    <property type="evidence" value="ECO:0007669"/>
    <property type="project" value="UniProtKB-UniRule"/>
</dbReference>
<dbReference type="NCBIfam" id="TIGR01393">
    <property type="entry name" value="lepA"/>
    <property type="match status" value="1"/>
</dbReference>
<dbReference type="GO" id="GO:0005743">
    <property type="term" value="C:mitochondrial inner membrane"/>
    <property type="evidence" value="ECO:0007669"/>
    <property type="project" value="UniProtKB-SubCell"/>
</dbReference>
<dbReference type="InterPro" id="IPR000795">
    <property type="entry name" value="T_Tr_GTP-bd_dom"/>
</dbReference>
<dbReference type="GO" id="GO:0005759">
    <property type="term" value="C:mitochondrial matrix"/>
    <property type="evidence" value="ECO:0007669"/>
    <property type="project" value="UniProtKB-UniRule"/>
</dbReference>